<evidence type="ECO:0000313" key="1">
    <source>
        <dbReference type="EMBL" id="GKV43663.1"/>
    </source>
</evidence>
<gene>
    <name evidence="1" type="ORF">SLEP1_g50927</name>
</gene>
<accession>A0AAV5M2F9</accession>
<organism evidence="1 2">
    <name type="scientific">Rubroshorea leprosula</name>
    <dbReference type="NCBI Taxonomy" id="152421"/>
    <lineage>
        <taxon>Eukaryota</taxon>
        <taxon>Viridiplantae</taxon>
        <taxon>Streptophyta</taxon>
        <taxon>Embryophyta</taxon>
        <taxon>Tracheophyta</taxon>
        <taxon>Spermatophyta</taxon>
        <taxon>Magnoliopsida</taxon>
        <taxon>eudicotyledons</taxon>
        <taxon>Gunneridae</taxon>
        <taxon>Pentapetalae</taxon>
        <taxon>rosids</taxon>
        <taxon>malvids</taxon>
        <taxon>Malvales</taxon>
        <taxon>Dipterocarpaceae</taxon>
        <taxon>Rubroshorea</taxon>
    </lineage>
</organism>
<dbReference type="EMBL" id="BPVZ01000171">
    <property type="protein sequence ID" value="GKV43663.1"/>
    <property type="molecule type" value="Genomic_DNA"/>
</dbReference>
<sequence>MLVIYSRLFEALESTLTCKSTLPPTRLLALVAARGPEFGSTFSNKRLVAESARGVQKRDTFSNLSLVAESARSGRSWEHFQQQEACC</sequence>
<comment type="caution">
    <text evidence="1">The sequence shown here is derived from an EMBL/GenBank/DDBJ whole genome shotgun (WGS) entry which is preliminary data.</text>
</comment>
<name>A0AAV5M2F9_9ROSI</name>
<dbReference type="AlphaFoldDB" id="A0AAV5M2F9"/>
<evidence type="ECO:0000313" key="2">
    <source>
        <dbReference type="Proteomes" id="UP001054252"/>
    </source>
</evidence>
<proteinExistence type="predicted"/>
<reference evidence="1 2" key="1">
    <citation type="journal article" date="2021" name="Commun. Biol.">
        <title>The genome of Shorea leprosula (Dipterocarpaceae) highlights the ecological relevance of drought in aseasonal tropical rainforests.</title>
        <authorList>
            <person name="Ng K.K.S."/>
            <person name="Kobayashi M.J."/>
            <person name="Fawcett J.A."/>
            <person name="Hatakeyama M."/>
            <person name="Paape T."/>
            <person name="Ng C.H."/>
            <person name="Ang C.C."/>
            <person name="Tnah L.H."/>
            <person name="Lee C.T."/>
            <person name="Nishiyama T."/>
            <person name="Sese J."/>
            <person name="O'Brien M.J."/>
            <person name="Copetti D."/>
            <person name="Mohd Noor M.I."/>
            <person name="Ong R.C."/>
            <person name="Putra M."/>
            <person name="Sireger I.Z."/>
            <person name="Indrioko S."/>
            <person name="Kosugi Y."/>
            <person name="Izuno A."/>
            <person name="Isagi Y."/>
            <person name="Lee S.L."/>
            <person name="Shimizu K.K."/>
        </authorList>
    </citation>
    <scope>NUCLEOTIDE SEQUENCE [LARGE SCALE GENOMIC DNA]</scope>
    <source>
        <strain evidence="1">214</strain>
    </source>
</reference>
<dbReference type="Proteomes" id="UP001054252">
    <property type="component" value="Unassembled WGS sequence"/>
</dbReference>
<keyword evidence="2" id="KW-1185">Reference proteome</keyword>
<protein>
    <submittedName>
        <fullName evidence="1">Uncharacterized protein</fullName>
    </submittedName>
</protein>